<protein>
    <recommendedName>
        <fullName evidence="2">Cyclin-H</fullName>
    </recommendedName>
</protein>
<dbReference type="CDD" id="cd20525">
    <property type="entry name" value="CYCLIN_CCNH_rpt2"/>
    <property type="match status" value="1"/>
</dbReference>
<dbReference type="Pfam" id="PF16899">
    <property type="entry name" value="Cyclin_C_2"/>
    <property type="match status" value="1"/>
</dbReference>
<dbReference type="InterPro" id="IPR043198">
    <property type="entry name" value="Cyclin/Ssn8"/>
</dbReference>
<dbReference type="InterPro" id="IPR036915">
    <property type="entry name" value="Cyclin-like_sf"/>
</dbReference>
<evidence type="ECO:0000313" key="10">
    <source>
        <dbReference type="Proteomes" id="UP000594262"/>
    </source>
</evidence>
<dbReference type="NCBIfam" id="TIGR00569">
    <property type="entry name" value="ccl1"/>
    <property type="match status" value="1"/>
</dbReference>
<dbReference type="SUPFAM" id="SSF47954">
    <property type="entry name" value="Cyclin-like"/>
    <property type="match status" value="2"/>
</dbReference>
<dbReference type="GO" id="GO:0006351">
    <property type="term" value="P:DNA-templated transcription"/>
    <property type="evidence" value="ECO:0007669"/>
    <property type="project" value="InterPro"/>
</dbReference>
<evidence type="ECO:0000256" key="6">
    <source>
        <dbReference type="SAM" id="MobiDB-lite"/>
    </source>
</evidence>
<organism evidence="9 10">
    <name type="scientific">Clytia hemisphaerica</name>
    <dbReference type="NCBI Taxonomy" id="252671"/>
    <lineage>
        <taxon>Eukaryota</taxon>
        <taxon>Metazoa</taxon>
        <taxon>Cnidaria</taxon>
        <taxon>Hydrozoa</taxon>
        <taxon>Hydroidolina</taxon>
        <taxon>Leptothecata</taxon>
        <taxon>Obeliida</taxon>
        <taxon>Clytiidae</taxon>
        <taxon>Clytia</taxon>
    </lineage>
</organism>
<proteinExistence type="inferred from homology"/>
<dbReference type="Pfam" id="PF00134">
    <property type="entry name" value="Cyclin_N"/>
    <property type="match status" value="1"/>
</dbReference>
<evidence type="ECO:0000256" key="1">
    <source>
        <dbReference type="ARBA" id="ARBA00008638"/>
    </source>
</evidence>
<reference evidence="9" key="1">
    <citation type="submission" date="2021-01" db="UniProtKB">
        <authorList>
            <consortium name="EnsemblMetazoa"/>
        </authorList>
    </citation>
    <scope>IDENTIFICATION</scope>
</reference>
<dbReference type="Proteomes" id="UP000594262">
    <property type="component" value="Unplaced"/>
</dbReference>
<feature type="compositionally biased region" description="Basic and acidic residues" evidence="6">
    <location>
        <begin position="276"/>
        <end position="308"/>
    </location>
</feature>
<dbReference type="OrthoDB" id="340962at2759"/>
<feature type="domain" description="Cyclin N-terminal" evidence="7">
    <location>
        <begin position="42"/>
        <end position="158"/>
    </location>
</feature>
<feature type="region of interest" description="Disordered" evidence="6">
    <location>
        <begin position="276"/>
        <end position="328"/>
    </location>
</feature>
<keyword evidence="10" id="KW-1185">Reference proteome</keyword>
<dbReference type="GO" id="GO:0006357">
    <property type="term" value="P:regulation of transcription by RNA polymerase II"/>
    <property type="evidence" value="ECO:0007669"/>
    <property type="project" value="InterPro"/>
</dbReference>
<dbReference type="PANTHER" id="PTHR10026">
    <property type="entry name" value="CYCLIN"/>
    <property type="match status" value="1"/>
</dbReference>
<name>A0A7M5X7H6_9CNID</name>
<evidence type="ECO:0000256" key="2">
    <source>
        <dbReference type="ARBA" id="ARBA00019496"/>
    </source>
</evidence>
<dbReference type="GO" id="GO:0016538">
    <property type="term" value="F:cyclin-dependent protein serine/threonine kinase regulator activity"/>
    <property type="evidence" value="ECO:0007669"/>
    <property type="project" value="InterPro"/>
</dbReference>
<evidence type="ECO:0000259" key="8">
    <source>
        <dbReference type="Pfam" id="PF16899"/>
    </source>
</evidence>
<dbReference type="EnsemblMetazoa" id="CLYHEMT019153.1">
    <property type="protein sequence ID" value="CLYHEMP019153.1"/>
    <property type="gene ID" value="CLYHEMG019153"/>
</dbReference>
<evidence type="ECO:0000256" key="4">
    <source>
        <dbReference type="ARBA" id="ARBA00025343"/>
    </source>
</evidence>
<keyword evidence="3" id="KW-0195">Cyclin</keyword>
<dbReference type="InterPro" id="IPR006671">
    <property type="entry name" value="Cyclin_N"/>
</dbReference>
<dbReference type="RefSeq" id="XP_066914015.1">
    <property type="nucleotide sequence ID" value="XM_067057914.1"/>
</dbReference>
<feature type="domain" description="Cyclin C-terminal" evidence="8">
    <location>
        <begin position="163"/>
        <end position="252"/>
    </location>
</feature>
<dbReference type="CDD" id="cd20524">
    <property type="entry name" value="CYCLIN_CCNH_rpt1"/>
    <property type="match status" value="1"/>
</dbReference>
<comment type="similarity">
    <text evidence="1">Belongs to the cyclin family. Cyclin C subfamily.</text>
</comment>
<comment type="subunit">
    <text evidence="5">Associates primarily with CDK7 and MAT1 to form the CAK complex. CAK can further associate with the core-TFIIH to form the TFIIH basal transcription factor.</text>
</comment>
<evidence type="ECO:0000256" key="3">
    <source>
        <dbReference type="ARBA" id="ARBA00023127"/>
    </source>
</evidence>
<sequence length="328" mass="38351">MFHRSSQKKHWLFENSEVIAQAQSQSNQTYIEAATKRCKKHNMSPSNDFLQYHEEKLLLIYYSQYINDVCHKFKPPVPFSVTGTSLAYFKRFYLNTSVMEFHPREMAFLSIYLACKVDEYNVSIDQFMDQVCSQPNPSLQMFIIDNELLMLQKLNFHLTVHCPYRPLEGFMIDLKTNKEQIGIDDPEIYRQKTEQFLMKCSLTDAVLLFPPSQIALAALSYGIGEKFDTYIRKIAGKQSIAKLVSKIKEIRNNVINFKFPSRDEVSFIEEKLKGCRDGENDPHSDEYHARDNARKEAKEMQKRKKMEELSNIQQAEERMLATDMSISE</sequence>
<dbReference type="GO" id="GO:0070985">
    <property type="term" value="C:transcription factor TFIIK complex"/>
    <property type="evidence" value="ECO:0007669"/>
    <property type="project" value="InterPro"/>
</dbReference>
<dbReference type="InterPro" id="IPR031658">
    <property type="entry name" value="Cyclin_C_2"/>
</dbReference>
<dbReference type="AlphaFoldDB" id="A0A7M5X7H6"/>
<dbReference type="InterPro" id="IPR027081">
    <property type="entry name" value="CyclinH/Ccl1"/>
</dbReference>
<evidence type="ECO:0000259" key="7">
    <source>
        <dbReference type="Pfam" id="PF00134"/>
    </source>
</evidence>
<comment type="function">
    <text evidence="4">Regulates CDK7, the catalytic subunit of the CDK-activating kinase (CAK) enzymatic complex. CAK activates the cyclin-associated kinases CDK1, CDK2, CDK4 and CDK6 by threonine phosphorylation. CAK complexed to the core-TFIIH basal transcription factor activates RNA polymerase II by serine phosphorylation of the repetitive C-terminal domain (CTD) of its large subunit (POLR2A), allowing its escape from the promoter and elongation of the transcripts. Involved in cell cycle control and in RNA transcription by RNA polymerase II. Its expression and activity are constant throughout the cell cycle.</text>
</comment>
<dbReference type="GeneID" id="136801285"/>
<dbReference type="Gene3D" id="1.10.472.10">
    <property type="entry name" value="Cyclin-like"/>
    <property type="match status" value="2"/>
</dbReference>
<evidence type="ECO:0000256" key="5">
    <source>
        <dbReference type="ARBA" id="ARBA00026042"/>
    </source>
</evidence>
<accession>A0A7M5X7H6</accession>
<evidence type="ECO:0000313" key="9">
    <source>
        <dbReference type="EnsemblMetazoa" id="CLYHEMP019153.1"/>
    </source>
</evidence>